<name>E6PE04_9ZZZZ</name>
<evidence type="ECO:0000313" key="1">
    <source>
        <dbReference type="EMBL" id="CBH74689.1"/>
    </source>
</evidence>
<dbReference type="AlphaFoldDB" id="E6PE04"/>
<gene>
    <name evidence="1" type="ORF">CARN1_1792</name>
</gene>
<dbReference type="EMBL" id="CABL01000002">
    <property type="protein sequence ID" value="CBH74689.1"/>
    <property type="molecule type" value="Genomic_DNA"/>
</dbReference>
<comment type="caution">
    <text evidence="1">The sequence shown here is derived from an EMBL/GenBank/DDBJ whole genome shotgun (WGS) entry which is preliminary data.</text>
</comment>
<protein>
    <submittedName>
        <fullName evidence="1">Uncharacterized protein</fullName>
    </submittedName>
</protein>
<sequence length="530" mass="56304">MPTPCESGATGCRLYGLPSLTSLSTWASRSTPPMACSLNCSVTDTNKVANGLVDDALKFDARSDQVYAGGSVAPAVQSVTYDADGRTTQRIGGCQICQTMQAPPVGVSRTYDAENHLLNEEYLSTSSTGGYVASGTDTSLQWGLDGHPSAMTTYVNPNTVTPPTQPQIPQYTNESLHWDRRSLLYSVGDTAGYPADAQITLYIGKLGVVDLQRFTGGAVSAFKITTIDRDGSGQEIQEHASDYFSAFDPTTSAWIKPIGKFGITFCPAYTGSGGCVVGKAYLSTEPQFVEPDFTLPPIPMTRADGYQMGDVTIQGVRAYDPSTAQWVSPDGFSGVTTDPGSQKPFMWNGNNPVAYGDPSGFSPDCTDPAPGQPPNGCMGGVNWTAQYSFLKSVWSDVLWLLPGGPEDSLAAKAGEEFFQHFGTQVADTFRGELSHLISGGHLVQSGQTTVIEVHGGEAALRGAFQSLAKASGKSTEFSANGVEFFETDGWSASLRPFSSNKSGNLPTLQISRVTRSGGSVLKIRALRIPR</sequence>
<proteinExistence type="predicted"/>
<accession>E6PE04</accession>
<reference evidence="1" key="1">
    <citation type="submission" date="2009-10" db="EMBL/GenBank/DDBJ databases">
        <title>Diversity of trophic interactions inside an arsenic-rich microbial ecosystem.</title>
        <authorList>
            <person name="Bertin P.N."/>
            <person name="Heinrich-Salmeron A."/>
            <person name="Pelletier E."/>
            <person name="Goulhen-Chollet F."/>
            <person name="Arsene-Ploetze F."/>
            <person name="Gallien S."/>
            <person name="Calteau A."/>
            <person name="Vallenet D."/>
            <person name="Casiot C."/>
            <person name="Chane-Woon-Ming B."/>
            <person name="Giloteaux L."/>
            <person name="Barakat M."/>
            <person name="Bonnefoy V."/>
            <person name="Bruneel O."/>
            <person name="Chandler M."/>
            <person name="Cleiss J."/>
            <person name="Duran R."/>
            <person name="Elbaz-Poulichet F."/>
            <person name="Fonknechten N."/>
            <person name="Lauga B."/>
            <person name="Mornico D."/>
            <person name="Ortet P."/>
            <person name="Schaeffer C."/>
            <person name="Siguier P."/>
            <person name="Alexander Thil Smith A."/>
            <person name="Van Dorsselaer A."/>
            <person name="Weissenbach J."/>
            <person name="Medigue C."/>
            <person name="Le Paslier D."/>
        </authorList>
    </citation>
    <scope>NUCLEOTIDE SEQUENCE</scope>
</reference>
<organism evidence="1">
    <name type="scientific">mine drainage metagenome</name>
    <dbReference type="NCBI Taxonomy" id="410659"/>
    <lineage>
        <taxon>unclassified sequences</taxon>
        <taxon>metagenomes</taxon>
        <taxon>ecological metagenomes</taxon>
    </lineage>
</organism>